<evidence type="ECO:0000313" key="2">
    <source>
        <dbReference type="EMBL" id="KJX99573.1"/>
    </source>
</evidence>
<dbReference type="Proteomes" id="UP000033647">
    <property type="component" value="Unassembled WGS sequence"/>
</dbReference>
<feature type="region of interest" description="Disordered" evidence="1">
    <location>
        <begin position="24"/>
        <end position="83"/>
    </location>
</feature>
<proteinExistence type="predicted"/>
<sequence>MTSTETCINVSDLSGIEALPMDFELPSLDSASDAGRARPSDPSNDNKRHDSARASICSNDTDRSSTSSGTTSSSTKKSHKRVRFQESVCCSYYNADLDPPRPEPRPIPQRRASFWQRITKGNWSGELDVPTRSSMYSIQVGSSVPDVTELGTVKPAKRSSFAPGRSAAPIYSIEQPLRESAGRRYDGTQTTVNWKAKPVVAKGDWNELLGSRPKPTRTVTY</sequence>
<accession>A0A0F4GQT0</accession>
<protein>
    <submittedName>
        <fullName evidence="2">Uncharacterized protein</fullName>
    </submittedName>
</protein>
<keyword evidence="3" id="KW-1185">Reference proteome</keyword>
<dbReference type="AlphaFoldDB" id="A0A0F4GQT0"/>
<name>A0A0F4GQT0_9PEZI</name>
<dbReference type="OrthoDB" id="3649457at2759"/>
<dbReference type="EMBL" id="LAFY01000346">
    <property type="protein sequence ID" value="KJX99573.1"/>
    <property type="molecule type" value="Genomic_DNA"/>
</dbReference>
<feature type="compositionally biased region" description="Basic and acidic residues" evidence="1">
    <location>
        <begin position="35"/>
        <end position="52"/>
    </location>
</feature>
<comment type="caution">
    <text evidence="2">The sequence shown here is derived from an EMBL/GenBank/DDBJ whole genome shotgun (WGS) entry which is preliminary data.</text>
</comment>
<reference evidence="2 3" key="1">
    <citation type="submission" date="2015-03" db="EMBL/GenBank/DDBJ databases">
        <title>RNA-seq based gene annotation and comparative genomics of four Zymoseptoria species reveal species-specific pathogenicity related genes and transposable element activity.</title>
        <authorList>
            <person name="Grandaubert J."/>
            <person name="Bhattacharyya A."/>
            <person name="Stukenbrock E.H."/>
        </authorList>
    </citation>
    <scope>NUCLEOTIDE SEQUENCE [LARGE SCALE GENOMIC DNA]</scope>
    <source>
        <strain evidence="2 3">Zb18110</strain>
    </source>
</reference>
<gene>
    <name evidence="2" type="ORF">TI39_contig354g00137</name>
</gene>
<evidence type="ECO:0000256" key="1">
    <source>
        <dbReference type="SAM" id="MobiDB-lite"/>
    </source>
</evidence>
<feature type="compositionally biased region" description="Low complexity" evidence="1">
    <location>
        <begin position="64"/>
        <end position="75"/>
    </location>
</feature>
<evidence type="ECO:0000313" key="3">
    <source>
        <dbReference type="Proteomes" id="UP000033647"/>
    </source>
</evidence>
<organism evidence="2 3">
    <name type="scientific">Zymoseptoria brevis</name>
    <dbReference type="NCBI Taxonomy" id="1047168"/>
    <lineage>
        <taxon>Eukaryota</taxon>
        <taxon>Fungi</taxon>
        <taxon>Dikarya</taxon>
        <taxon>Ascomycota</taxon>
        <taxon>Pezizomycotina</taxon>
        <taxon>Dothideomycetes</taxon>
        <taxon>Dothideomycetidae</taxon>
        <taxon>Mycosphaerellales</taxon>
        <taxon>Mycosphaerellaceae</taxon>
        <taxon>Zymoseptoria</taxon>
    </lineage>
</organism>